<gene>
    <name evidence="1" type="ORF">NCTC9185_03185</name>
</gene>
<reference evidence="1 2" key="1">
    <citation type="submission" date="2019-04" db="EMBL/GenBank/DDBJ databases">
        <authorList>
            <consortium name="Pathogen Informatics"/>
        </authorList>
    </citation>
    <scope>NUCLEOTIDE SEQUENCE [LARGE SCALE GENOMIC DNA]</scope>
    <source>
        <strain evidence="1 2">NCTC9185</strain>
    </source>
</reference>
<proteinExistence type="predicted"/>
<dbReference type="AlphaFoldDB" id="A0A4U9D253"/>
<dbReference type="Proteomes" id="UP000339249">
    <property type="component" value="Unassembled WGS sequence"/>
</dbReference>
<accession>A0A4U9D253</accession>
<sequence length="64" mass="7585">MSNNKKTQASYRLSHLVLTSFVQWQPLRLLKQGSPQRRSKLPLKRRAKNSLIYVLRFSPFLMLL</sequence>
<evidence type="ECO:0000313" key="2">
    <source>
        <dbReference type="Proteomes" id="UP000339249"/>
    </source>
</evidence>
<evidence type="ECO:0000313" key="1">
    <source>
        <dbReference type="EMBL" id="VTN11236.1"/>
    </source>
</evidence>
<organism evidence="1 2">
    <name type="scientific">Raoultella terrigena</name>
    <name type="common">Klebsiella terrigena</name>
    <dbReference type="NCBI Taxonomy" id="577"/>
    <lineage>
        <taxon>Bacteria</taxon>
        <taxon>Pseudomonadati</taxon>
        <taxon>Pseudomonadota</taxon>
        <taxon>Gammaproteobacteria</taxon>
        <taxon>Enterobacterales</taxon>
        <taxon>Enterobacteriaceae</taxon>
        <taxon>Klebsiella/Raoultella group</taxon>
        <taxon>Raoultella</taxon>
    </lineage>
</organism>
<dbReference type="EMBL" id="CABDVU010000001">
    <property type="protein sequence ID" value="VTN11236.1"/>
    <property type="molecule type" value="Genomic_DNA"/>
</dbReference>
<name>A0A4U9D253_RAOTE</name>
<protein>
    <submittedName>
        <fullName evidence="1">Uncharacterized protein</fullName>
    </submittedName>
</protein>